<keyword evidence="2 4" id="KW-0125">Carotenoid biosynthesis</keyword>
<dbReference type="Gene3D" id="3.50.50.60">
    <property type="entry name" value="FAD/NAD(P)-binding domain"/>
    <property type="match status" value="2"/>
</dbReference>
<feature type="domain" description="Amine oxidase" evidence="5">
    <location>
        <begin position="18"/>
        <end position="486"/>
    </location>
</feature>
<reference evidence="6 7" key="1">
    <citation type="submission" date="2024-10" db="EMBL/GenBank/DDBJ databases">
        <title>The Natural Products Discovery Center: Release of the First 8490 Sequenced Strains for Exploring Actinobacteria Biosynthetic Diversity.</title>
        <authorList>
            <person name="Kalkreuter E."/>
            <person name="Kautsar S.A."/>
            <person name="Yang D."/>
            <person name="Bader C.D."/>
            <person name="Teijaro C.N."/>
            <person name="Fluegel L."/>
            <person name="Davis C.M."/>
            <person name="Simpson J.R."/>
            <person name="Lauterbach L."/>
            <person name="Steele A.D."/>
            <person name="Gui C."/>
            <person name="Meng S."/>
            <person name="Li G."/>
            <person name="Viehrig K."/>
            <person name="Ye F."/>
            <person name="Su P."/>
            <person name="Kiefer A.F."/>
            <person name="Nichols A."/>
            <person name="Cepeda A.J."/>
            <person name="Yan W."/>
            <person name="Fan B."/>
            <person name="Jiang Y."/>
            <person name="Adhikari A."/>
            <person name="Zheng C.-J."/>
            <person name="Schuster L."/>
            <person name="Cowan T.M."/>
            <person name="Smanski M.J."/>
            <person name="Chevrette M.G."/>
            <person name="De Carvalho L.P.S."/>
            <person name="Shen B."/>
        </authorList>
    </citation>
    <scope>NUCLEOTIDE SEQUENCE [LARGE SCALE GENOMIC DNA]</scope>
    <source>
        <strain evidence="6 7">NPDC019377</strain>
    </source>
</reference>
<dbReference type="PRINTS" id="PR00419">
    <property type="entry name" value="ADXRDTASE"/>
</dbReference>
<dbReference type="EMBL" id="JBIRYL010000001">
    <property type="protein sequence ID" value="MFI2229076.1"/>
    <property type="molecule type" value="Genomic_DNA"/>
</dbReference>
<dbReference type="RefSeq" id="WP_397059714.1">
    <property type="nucleotide sequence ID" value="NZ_JBIRYL010000001.1"/>
</dbReference>
<dbReference type="GO" id="GO:0016491">
    <property type="term" value="F:oxidoreductase activity"/>
    <property type="evidence" value="ECO:0007669"/>
    <property type="project" value="UniProtKB-KW"/>
</dbReference>
<dbReference type="SUPFAM" id="SSF51905">
    <property type="entry name" value="FAD/NAD(P)-binding domain"/>
    <property type="match status" value="1"/>
</dbReference>
<dbReference type="Proteomes" id="UP001611494">
    <property type="component" value="Unassembled WGS sequence"/>
</dbReference>
<evidence type="ECO:0000256" key="3">
    <source>
        <dbReference type="ARBA" id="ARBA00023002"/>
    </source>
</evidence>
<dbReference type="PANTHER" id="PTHR43734">
    <property type="entry name" value="PHYTOENE DESATURASE"/>
    <property type="match status" value="1"/>
</dbReference>
<dbReference type="InterPro" id="IPR002937">
    <property type="entry name" value="Amino_oxidase"/>
</dbReference>
<dbReference type="NCBIfam" id="TIGR02734">
    <property type="entry name" value="crtI_fam"/>
    <property type="match status" value="1"/>
</dbReference>
<organism evidence="6 7">
    <name type="scientific">Nocardia testacea</name>
    <dbReference type="NCBI Taxonomy" id="248551"/>
    <lineage>
        <taxon>Bacteria</taxon>
        <taxon>Bacillati</taxon>
        <taxon>Actinomycetota</taxon>
        <taxon>Actinomycetes</taxon>
        <taxon>Mycobacteriales</taxon>
        <taxon>Nocardiaceae</taxon>
        <taxon>Nocardia</taxon>
    </lineage>
</organism>
<evidence type="ECO:0000259" key="5">
    <source>
        <dbReference type="Pfam" id="PF01593"/>
    </source>
</evidence>
<comment type="pathway">
    <text evidence="1 4">Carotenoid biosynthesis.</text>
</comment>
<sequence>MRSVAGRCDHVVVIGAGLAGLSAAIHLAGRGVTVTVVERAAVPGGRAARADIGDYRLDLGPTVLTMPDLIDEVFAAVGANTDDHLRLVPIDPAYRAHFADGRALDLHTGPEPMAEAITAFAGAREADGYLRLRHWLTRLYRTAFDHFIAANVDSPLSLLTPAAARLVLAGGLRRWDRAVADHLRDPDVRKLFTFQSLYAGVSPQRALAAYAVIAYMDTIGGVFFPLGGMRALPDALAAAALAAGVRFHYGTTAISTRRSGSRVQAVTTADGRDIECDAVVVTTELHHAYRLLGHRSRRPRRPVAAPSAVVVHLGSDPAPHLAHHSLLFGRAWRQTFDDILGRGRLMRDPSLLVTRPTATDTLLAPPGRDLLSILAPAPNLSRAPLDWDRLGPAYAEELVDTVSRRLPTPLTGVEILHVLTPADWAHQGMLAGSPFALAHTLSQTGPLRPANMIRGLDNVVLAGGSTVPGVGVPPVLISGRLAADRVTGTFAAARPASPIEARVFRS</sequence>
<keyword evidence="7" id="KW-1185">Reference proteome</keyword>
<protein>
    <submittedName>
        <fullName evidence="6">Phytoene desaturase family protein</fullName>
        <ecNumber evidence="6">1.-.-.-</ecNumber>
    </submittedName>
</protein>
<proteinExistence type="inferred from homology"/>
<keyword evidence="3 4" id="KW-0560">Oxidoreductase</keyword>
<evidence type="ECO:0000313" key="7">
    <source>
        <dbReference type="Proteomes" id="UP001611494"/>
    </source>
</evidence>
<comment type="caution">
    <text evidence="6">The sequence shown here is derived from an EMBL/GenBank/DDBJ whole genome shotgun (WGS) entry which is preliminary data.</text>
</comment>
<dbReference type="Pfam" id="PF01593">
    <property type="entry name" value="Amino_oxidase"/>
    <property type="match status" value="1"/>
</dbReference>
<dbReference type="InterPro" id="IPR036188">
    <property type="entry name" value="FAD/NAD-bd_sf"/>
</dbReference>
<gene>
    <name evidence="6" type="primary">crtI</name>
    <name evidence="6" type="ORF">ACH49Z_04425</name>
</gene>
<dbReference type="EC" id="1.-.-.-" evidence="6"/>
<name>A0ABW7VR54_9NOCA</name>
<evidence type="ECO:0000313" key="6">
    <source>
        <dbReference type="EMBL" id="MFI2229076.1"/>
    </source>
</evidence>
<comment type="similarity">
    <text evidence="4">Belongs to the carotenoid/retinoid oxidoreductase family.</text>
</comment>
<dbReference type="InterPro" id="IPR014105">
    <property type="entry name" value="Carotenoid/retinoid_OxRdtase"/>
</dbReference>
<accession>A0ABW7VR54</accession>
<evidence type="ECO:0000256" key="1">
    <source>
        <dbReference type="ARBA" id="ARBA00004829"/>
    </source>
</evidence>
<evidence type="ECO:0000256" key="4">
    <source>
        <dbReference type="RuleBase" id="RU362075"/>
    </source>
</evidence>
<dbReference type="PANTHER" id="PTHR43734:SF1">
    <property type="entry name" value="PHYTOENE DESATURASE"/>
    <property type="match status" value="1"/>
</dbReference>
<evidence type="ECO:0000256" key="2">
    <source>
        <dbReference type="ARBA" id="ARBA00022746"/>
    </source>
</evidence>